<evidence type="ECO:0000256" key="9">
    <source>
        <dbReference type="ARBA" id="ARBA00023136"/>
    </source>
</evidence>
<dbReference type="PANTHER" id="PTHR11351">
    <property type="entry name" value="ACYL-COA DESATURASE"/>
    <property type="match status" value="1"/>
</dbReference>
<keyword evidence="11" id="KW-0408">Iron</keyword>
<dbReference type="GO" id="GO:0006636">
    <property type="term" value="P:unsaturated fatty acid biosynthetic process"/>
    <property type="evidence" value="ECO:0007669"/>
    <property type="project" value="UniProtKB-UniRule"/>
</dbReference>
<accession>A0A427XVM7</accession>
<keyword evidence="7 11" id="KW-0560">Oxidoreductase</keyword>
<evidence type="ECO:0000256" key="14">
    <source>
        <dbReference type="SAM" id="Phobius"/>
    </source>
</evidence>
<dbReference type="GO" id="GO:0004768">
    <property type="term" value="F:stearoyl-CoA 9-desaturase activity"/>
    <property type="evidence" value="ECO:0007669"/>
    <property type="project" value="UniProtKB-UniRule"/>
</dbReference>
<dbReference type="PANTHER" id="PTHR11351:SF31">
    <property type="entry name" value="DESATURASE 1, ISOFORM A-RELATED"/>
    <property type="match status" value="1"/>
</dbReference>
<keyword evidence="4 12" id="KW-0812">Transmembrane</keyword>
<evidence type="ECO:0000256" key="13">
    <source>
        <dbReference type="SAM" id="MobiDB-lite"/>
    </source>
</evidence>
<protein>
    <recommendedName>
        <fullName evidence="11">Acyl-CoA desaturase</fullName>
        <ecNumber evidence="11">1.14.19.1</ecNumber>
    </recommendedName>
</protein>
<sequence>MSVSSEASSSPMAEQPAPGVTTFKAREKRNQGKMWWSNGIFFISMHIFALFGATYLSPATSIDWRTALLFFISWQLANFGITVGYHRLWSHRAFTAATPLRIVLAAMGSTGFQGSIKCPIHDPYAATNGLWWAHCGWIFRKPIYPRMKLIERADLEADPVVRFQHKHYIPIALFSGLVLPTLIASWGWGDAVGGFVWGGVMGRLVTWHCTFCINSLAHWTGLQPYTEEVTARGNLLLALLTAGEGNHNFHHAFPKDFRNGPHPADWDPSKWAIYLLHKYTSLVPSIARTPDSAVLQAQARVHVAQADRLVASVSVDDMPKPVENLPVWSRAEARKRHGEWVVSKNGERRRRVLLVLEGCVVDVGGYFEGHPGGEQLLLANCVKPLPTLSALPLHSSDFSRGSFPPIDSGYSSGSPSDKAADPRPLIHRTLSLVSSVSSSDDGSFREDAKVELREATKAFFGGMNNHSIAARERMRSLRVARLATE</sequence>
<evidence type="ECO:0000256" key="11">
    <source>
        <dbReference type="PIRNR" id="PIRNR000345"/>
    </source>
</evidence>
<keyword evidence="11" id="KW-0249">Electron transport</keyword>
<reference evidence="15 16" key="1">
    <citation type="submission" date="2018-11" db="EMBL/GenBank/DDBJ databases">
        <title>Genome sequence of Saitozyma podzolica DSM 27192.</title>
        <authorList>
            <person name="Aliyu H."/>
            <person name="Gorte O."/>
            <person name="Ochsenreither K."/>
        </authorList>
    </citation>
    <scope>NUCLEOTIDE SEQUENCE [LARGE SCALE GENOMIC DNA]</scope>
    <source>
        <strain evidence="15 16">DSM 27192</strain>
    </source>
</reference>
<organism evidence="15 16">
    <name type="scientific">Saitozyma podzolica</name>
    <dbReference type="NCBI Taxonomy" id="1890683"/>
    <lineage>
        <taxon>Eukaryota</taxon>
        <taxon>Fungi</taxon>
        <taxon>Dikarya</taxon>
        <taxon>Basidiomycota</taxon>
        <taxon>Agaricomycotina</taxon>
        <taxon>Tremellomycetes</taxon>
        <taxon>Tremellales</taxon>
        <taxon>Trimorphomycetaceae</taxon>
        <taxon>Saitozyma</taxon>
    </lineage>
</organism>
<feature type="compositionally biased region" description="Low complexity" evidence="13">
    <location>
        <begin position="1"/>
        <end position="18"/>
    </location>
</feature>
<comment type="caution">
    <text evidence="15">The sequence shown here is derived from an EMBL/GenBank/DDBJ whole genome shotgun (WGS) entry which is preliminary data.</text>
</comment>
<dbReference type="EMBL" id="RSCD01000025">
    <property type="protein sequence ID" value="RSH82966.1"/>
    <property type="molecule type" value="Genomic_DNA"/>
</dbReference>
<dbReference type="PRINTS" id="PR00075">
    <property type="entry name" value="FACDDSATRASE"/>
</dbReference>
<dbReference type="GO" id="GO:0005789">
    <property type="term" value="C:endoplasmic reticulum membrane"/>
    <property type="evidence" value="ECO:0007669"/>
    <property type="project" value="TreeGrafter"/>
</dbReference>
<evidence type="ECO:0000256" key="3">
    <source>
        <dbReference type="ARBA" id="ARBA00022516"/>
    </source>
</evidence>
<evidence type="ECO:0000256" key="10">
    <source>
        <dbReference type="ARBA" id="ARBA00023160"/>
    </source>
</evidence>
<dbReference type="STRING" id="1890683.A0A427XVM7"/>
<dbReference type="InterPro" id="IPR036400">
    <property type="entry name" value="Cyt_B5-like_heme/steroid_sf"/>
</dbReference>
<keyword evidence="6 14" id="KW-1133">Transmembrane helix</keyword>
<comment type="domain">
    <text evidence="12">The histidine box domains are involved in binding the catalytic metal ions.</text>
</comment>
<comment type="catalytic activity">
    <reaction evidence="11">
        <text>octadecanoyl-CoA + 2 Fe(II)-[cytochrome b5] + O2 + 2 H(+) = (9Z)-octadecenoyl-CoA + 2 Fe(III)-[cytochrome b5] + 2 H2O</text>
        <dbReference type="Rhea" id="RHEA:19721"/>
        <dbReference type="Rhea" id="RHEA-COMP:10438"/>
        <dbReference type="Rhea" id="RHEA-COMP:10439"/>
        <dbReference type="ChEBI" id="CHEBI:15377"/>
        <dbReference type="ChEBI" id="CHEBI:15378"/>
        <dbReference type="ChEBI" id="CHEBI:15379"/>
        <dbReference type="ChEBI" id="CHEBI:29033"/>
        <dbReference type="ChEBI" id="CHEBI:29034"/>
        <dbReference type="ChEBI" id="CHEBI:57387"/>
        <dbReference type="ChEBI" id="CHEBI:57394"/>
        <dbReference type="EC" id="1.14.19.1"/>
    </reaction>
</comment>
<comment type="subcellular location">
    <subcellularLocation>
        <location evidence="1">Membrane</location>
        <topology evidence="1">Multi-pass membrane protein</topology>
    </subcellularLocation>
</comment>
<dbReference type="PIRSF" id="PIRSF000345">
    <property type="entry name" value="OLE1"/>
    <property type="match status" value="1"/>
</dbReference>
<evidence type="ECO:0000256" key="8">
    <source>
        <dbReference type="ARBA" id="ARBA00023098"/>
    </source>
</evidence>
<feature type="transmembrane region" description="Helical" evidence="14">
    <location>
        <begin position="34"/>
        <end position="55"/>
    </location>
</feature>
<feature type="transmembrane region" description="Helical" evidence="14">
    <location>
        <begin position="168"/>
        <end position="189"/>
    </location>
</feature>
<keyword evidence="5 11" id="KW-0276">Fatty acid metabolism</keyword>
<name>A0A427XVM7_9TREE</name>
<comment type="function">
    <text evidence="11">Stearoyl-CoA desaturase that utilizes O(2) and electrons from reduced cytochrome b5 to introduce the first double bond into saturated fatty acyl-CoA substrates.</text>
</comment>
<evidence type="ECO:0000256" key="1">
    <source>
        <dbReference type="ARBA" id="ARBA00004141"/>
    </source>
</evidence>
<dbReference type="GO" id="GO:0005506">
    <property type="term" value="F:iron ion binding"/>
    <property type="evidence" value="ECO:0007669"/>
    <property type="project" value="TreeGrafter"/>
</dbReference>
<dbReference type="InterPro" id="IPR015876">
    <property type="entry name" value="Acyl-CoA_DS"/>
</dbReference>
<comment type="similarity">
    <text evidence="2 11 12">Belongs to the fatty acid desaturase type 1 family.</text>
</comment>
<keyword evidence="16" id="KW-1185">Reference proteome</keyword>
<evidence type="ECO:0000256" key="4">
    <source>
        <dbReference type="ARBA" id="ARBA00022692"/>
    </source>
</evidence>
<evidence type="ECO:0000256" key="5">
    <source>
        <dbReference type="ARBA" id="ARBA00022832"/>
    </source>
</evidence>
<keyword evidence="11" id="KW-0479">Metal-binding</keyword>
<keyword evidence="11" id="KW-0349">Heme</keyword>
<evidence type="ECO:0000256" key="6">
    <source>
        <dbReference type="ARBA" id="ARBA00022989"/>
    </source>
</evidence>
<dbReference type="Gene3D" id="3.10.120.10">
    <property type="entry name" value="Cytochrome b5-like heme/steroid binding domain"/>
    <property type="match status" value="1"/>
</dbReference>
<evidence type="ECO:0000313" key="16">
    <source>
        <dbReference type="Proteomes" id="UP000279259"/>
    </source>
</evidence>
<proteinExistence type="inferred from homology"/>
<evidence type="ECO:0000256" key="12">
    <source>
        <dbReference type="RuleBase" id="RU000581"/>
    </source>
</evidence>
<comment type="cofactor">
    <cofactor evidence="11">
        <name>Fe(2+)</name>
        <dbReference type="ChEBI" id="CHEBI:29033"/>
    </cofactor>
    <text evidence="11">Expected to bind 2 Fe(2+) ions per subunit.</text>
</comment>
<evidence type="ECO:0000256" key="2">
    <source>
        <dbReference type="ARBA" id="ARBA00009295"/>
    </source>
</evidence>
<dbReference type="Proteomes" id="UP000279259">
    <property type="component" value="Unassembled WGS sequence"/>
</dbReference>
<dbReference type="OrthoDB" id="10260134at2759"/>
<gene>
    <name evidence="15" type="ORF">EHS25_005675</name>
</gene>
<dbReference type="CDD" id="cd03505">
    <property type="entry name" value="Delta9-FADS-like"/>
    <property type="match status" value="1"/>
</dbReference>
<keyword evidence="3 11" id="KW-0444">Lipid biosynthesis</keyword>
<keyword evidence="9 14" id="KW-0472">Membrane</keyword>
<feature type="transmembrane region" description="Helical" evidence="14">
    <location>
        <begin position="67"/>
        <end position="85"/>
    </location>
</feature>
<dbReference type="AlphaFoldDB" id="A0A427XVM7"/>
<keyword evidence="8 11" id="KW-0443">Lipid metabolism</keyword>
<evidence type="ECO:0000256" key="7">
    <source>
        <dbReference type="ARBA" id="ARBA00023002"/>
    </source>
</evidence>
<keyword evidence="10 11" id="KW-0275">Fatty acid biosynthesis</keyword>
<feature type="region of interest" description="Disordered" evidence="13">
    <location>
        <begin position="1"/>
        <end position="22"/>
    </location>
</feature>
<keyword evidence="11" id="KW-0813">Transport</keyword>
<evidence type="ECO:0000313" key="15">
    <source>
        <dbReference type="EMBL" id="RSH82966.1"/>
    </source>
</evidence>
<dbReference type="EC" id="1.14.19.1" evidence="11"/>
<dbReference type="InterPro" id="IPR009160">
    <property type="entry name" value="Acyl-CoA_deSatase_haem/ster-bd"/>
</dbReference>